<comment type="caution">
    <text evidence="1">The sequence shown here is derived from an EMBL/GenBank/DDBJ whole genome shotgun (WGS) entry which is preliminary data.</text>
</comment>
<keyword evidence="2" id="KW-1185">Reference proteome</keyword>
<dbReference type="EMBL" id="BPLQ01003353">
    <property type="protein sequence ID" value="GIX99887.1"/>
    <property type="molecule type" value="Genomic_DNA"/>
</dbReference>
<gene>
    <name evidence="1" type="ORF">CDAR_238881</name>
</gene>
<proteinExistence type="predicted"/>
<sequence>MTSLEFSPWPDNNDDSASFLGRWYENPLIVRQFTATPPLGVSRRGGMSRKLRLDANNYRLLRTKLFFRQPCVISGQGAPFWFCFCKKITEAVFGGALLQVVFK</sequence>
<accession>A0AAV4PQG5</accession>
<organism evidence="1 2">
    <name type="scientific">Caerostris darwini</name>
    <dbReference type="NCBI Taxonomy" id="1538125"/>
    <lineage>
        <taxon>Eukaryota</taxon>
        <taxon>Metazoa</taxon>
        <taxon>Ecdysozoa</taxon>
        <taxon>Arthropoda</taxon>
        <taxon>Chelicerata</taxon>
        <taxon>Arachnida</taxon>
        <taxon>Araneae</taxon>
        <taxon>Araneomorphae</taxon>
        <taxon>Entelegynae</taxon>
        <taxon>Araneoidea</taxon>
        <taxon>Araneidae</taxon>
        <taxon>Caerostris</taxon>
    </lineage>
</organism>
<protein>
    <submittedName>
        <fullName evidence="1">Uncharacterized protein</fullName>
    </submittedName>
</protein>
<evidence type="ECO:0000313" key="2">
    <source>
        <dbReference type="Proteomes" id="UP001054837"/>
    </source>
</evidence>
<evidence type="ECO:0000313" key="1">
    <source>
        <dbReference type="EMBL" id="GIX99887.1"/>
    </source>
</evidence>
<dbReference type="AlphaFoldDB" id="A0AAV4PQG5"/>
<dbReference type="Proteomes" id="UP001054837">
    <property type="component" value="Unassembled WGS sequence"/>
</dbReference>
<reference evidence="1 2" key="1">
    <citation type="submission" date="2021-06" db="EMBL/GenBank/DDBJ databases">
        <title>Caerostris darwini draft genome.</title>
        <authorList>
            <person name="Kono N."/>
            <person name="Arakawa K."/>
        </authorList>
    </citation>
    <scope>NUCLEOTIDE SEQUENCE [LARGE SCALE GENOMIC DNA]</scope>
</reference>
<name>A0AAV4PQG5_9ARAC</name>